<comment type="caution">
    <text evidence="1">The sequence shown here is derived from an EMBL/GenBank/DDBJ whole genome shotgun (WGS) entry which is preliminary data.</text>
</comment>
<proteinExistence type="predicted"/>
<evidence type="ECO:0000313" key="2">
    <source>
        <dbReference type="Proteomes" id="UP000023152"/>
    </source>
</evidence>
<name>X6MU06_RETFI</name>
<protein>
    <submittedName>
        <fullName evidence="1">Uncharacterized protein</fullName>
    </submittedName>
</protein>
<dbReference type="EMBL" id="ASPP01016599">
    <property type="protein sequence ID" value="ETO17448.1"/>
    <property type="molecule type" value="Genomic_DNA"/>
</dbReference>
<reference evidence="1 2" key="1">
    <citation type="journal article" date="2013" name="Curr. Biol.">
        <title>The Genome of the Foraminiferan Reticulomyxa filosa.</title>
        <authorList>
            <person name="Glockner G."/>
            <person name="Hulsmann N."/>
            <person name="Schleicher M."/>
            <person name="Noegel A.A."/>
            <person name="Eichinger L."/>
            <person name="Gallinger C."/>
            <person name="Pawlowski J."/>
            <person name="Sierra R."/>
            <person name="Euteneuer U."/>
            <person name="Pillet L."/>
            <person name="Moustafa A."/>
            <person name="Platzer M."/>
            <person name="Groth M."/>
            <person name="Szafranski K."/>
            <person name="Schliwa M."/>
        </authorList>
    </citation>
    <scope>NUCLEOTIDE SEQUENCE [LARGE SCALE GENOMIC DNA]</scope>
</reference>
<accession>X6MU06</accession>
<dbReference type="Proteomes" id="UP000023152">
    <property type="component" value="Unassembled WGS sequence"/>
</dbReference>
<gene>
    <name evidence="1" type="ORF">RFI_19874</name>
</gene>
<evidence type="ECO:0000313" key="1">
    <source>
        <dbReference type="EMBL" id="ETO17448.1"/>
    </source>
</evidence>
<dbReference type="AlphaFoldDB" id="X6MU06"/>
<sequence length="197" mass="22539">MNMSMAVLTKNALFYGLHQGNLNNFFIDLICFKPANRSMQLQPAKKKKKKKKKTQEKLLTTFREWRLMEHLMEVASSNRNEDEIAVKYIIFFIDLVARSASVEEAGLLFHGHEELIVDSLMKGLLDEDQSRTSWQRVACGQTLVQYLDVCSRPTIVDPTQAYTEALGVPVDPSPNVLHQMFKVCAKLNLFIIVIIHL</sequence>
<keyword evidence="2" id="KW-1185">Reference proteome</keyword>
<organism evidence="1 2">
    <name type="scientific">Reticulomyxa filosa</name>
    <dbReference type="NCBI Taxonomy" id="46433"/>
    <lineage>
        <taxon>Eukaryota</taxon>
        <taxon>Sar</taxon>
        <taxon>Rhizaria</taxon>
        <taxon>Retaria</taxon>
        <taxon>Foraminifera</taxon>
        <taxon>Monothalamids</taxon>
        <taxon>Reticulomyxidae</taxon>
        <taxon>Reticulomyxa</taxon>
    </lineage>
</organism>